<comment type="caution">
    <text evidence="2">The sequence shown here is derived from an EMBL/GenBank/DDBJ whole genome shotgun (WGS) entry which is preliminary data.</text>
</comment>
<protein>
    <submittedName>
        <fullName evidence="2">Uncharacterized protein</fullName>
    </submittedName>
</protein>
<feature type="compositionally biased region" description="Basic and acidic residues" evidence="1">
    <location>
        <begin position="56"/>
        <end position="87"/>
    </location>
</feature>
<dbReference type="EMBL" id="JASCZI010273254">
    <property type="protein sequence ID" value="MED6224522.1"/>
    <property type="molecule type" value="Genomic_DNA"/>
</dbReference>
<accession>A0ABU6ZRH2</accession>
<evidence type="ECO:0000313" key="3">
    <source>
        <dbReference type="Proteomes" id="UP001341840"/>
    </source>
</evidence>
<sequence length="102" mass="11731">MNQNLVPIPPARIPRMIKENFQASRPFVHGMLRTRRSEGSSSGLDQQTPPAANTPREPKTMKKQISEDDLKKEEELENQHNLKEGYRYPKHSSSKYDAAWSP</sequence>
<name>A0ABU6ZRH2_9FABA</name>
<feature type="compositionally biased region" description="Polar residues" evidence="1">
    <location>
        <begin position="39"/>
        <end position="51"/>
    </location>
</feature>
<feature type="region of interest" description="Disordered" evidence="1">
    <location>
        <begin position="27"/>
        <end position="102"/>
    </location>
</feature>
<keyword evidence="3" id="KW-1185">Reference proteome</keyword>
<organism evidence="2 3">
    <name type="scientific">Stylosanthes scabra</name>
    <dbReference type="NCBI Taxonomy" id="79078"/>
    <lineage>
        <taxon>Eukaryota</taxon>
        <taxon>Viridiplantae</taxon>
        <taxon>Streptophyta</taxon>
        <taxon>Embryophyta</taxon>
        <taxon>Tracheophyta</taxon>
        <taxon>Spermatophyta</taxon>
        <taxon>Magnoliopsida</taxon>
        <taxon>eudicotyledons</taxon>
        <taxon>Gunneridae</taxon>
        <taxon>Pentapetalae</taxon>
        <taxon>rosids</taxon>
        <taxon>fabids</taxon>
        <taxon>Fabales</taxon>
        <taxon>Fabaceae</taxon>
        <taxon>Papilionoideae</taxon>
        <taxon>50 kb inversion clade</taxon>
        <taxon>dalbergioids sensu lato</taxon>
        <taxon>Dalbergieae</taxon>
        <taxon>Pterocarpus clade</taxon>
        <taxon>Stylosanthes</taxon>
    </lineage>
</organism>
<evidence type="ECO:0000256" key="1">
    <source>
        <dbReference type="SAM" id="MobiDB-lite"/>
    </source>
</evidence>
<evidence type="ECO:0000313" key="2">
    <source>
        <dbReference type="EMBL" id="MED6224522.1"/>
    </source>
</evidence>
<reference evidence="2 3" key="1">
    <citation type="journal article" date="2023" name="Plants (Basel)">
        <title>Bridging the Gap: Combining Genomics and Transcriptomics Approaches to Understand Stylosanthes scabra, an Orphan Legume from the Brazilian Caatinga.</title>
        <authorList>
            <person name="Ferreira-Neto J.R.C."/>
            <person name="da Silva M.D."/>
            <person name="Binneck E."/>
            <person name="de Melo N.F."/>
            <person name="da Silva R.H."/>
            <person name="de Melo A.L.T.M."/>
            <person name="Pandolfi V."/>
            <person name="Bustamante F.O."/>
            <person name="Brasileiro-Vidal A.C."/>
            <person name="Benko-Iseppon A.M."/>
        </authorList>
    </citation>
    <scope>NUCLEOTIDE SEQUENCE [LARGE SCALE GENOMIC DNA]</scope>
    <source>
        <tissue evidence="2">Leaves</tissue>
    </source>
</reference>
<gene>
    <name evidence="2" type="ORF">PIB30_084901</name>
</gene>
<proteinExistence type="predicted"/>
<dbReference type="Proteomes" id="UP001341840">
    <property type="component" value="Unassembled WGS sequence"/>
</dbReference>